<evidence type="ECO:0000256" key="3">
    <source>
        <dbReference type="ARBA" id="ARBA00023136"/>
    </source>
</evidence>
<dbReference type="Ensembl" id="ENSVKKT00000010076.1">
    <property type="protein sequence ID" value="ENSVKKP00000009830.1"/>
    <property type="gene ID" value="ENSVKKG00000006936.1"/>
</dbReference>
<evidence type="ECO:0000259" key="5">
    <source>
        <dbReference type="Pfam" id="PF12734"/>
    </source>
</evidence>
<feature type="region of interest" description="Disordered" evidence="4">
    <location>
        <begin position="1"/>
        <end position="41"/>
    </location>
</feature>
<name>A0A8D2JA03_VARKO</name>
<feature type="compositionally biased region" description="Polar residues" evidence="4">
    <location>
        <begin position="29"/>
        <end position="39"/>
    </location>
</feature>
<protein>
    <recommendedName>
        <fullName evidence="5">Cysteine-rich transmembrane domain-containing protein</fullName>
    </recommendedName>
</protein>
<evidence type="ECO:0000256" key="1">
    <source>
        <dbReference type="ARBA" id="ARBA00004370"/>
    </source>
</evidence>
<comment type="similarity">
    <text evidence="2">Belongs to the CYSTM1 family.</text>
</comment>
<dbReference type="InterPro" id="IPR028144">
    <property type="entry name" value="CYSTM_dom"/>
</dbReference>
<evidence type="ECO:0000256" key="2">
    <source>
        <dbReference type="ARBA" id="ARBA00009444"/>
    </source>
</evidence>
<feature type="domain" description="Cysteine-rich transmembrane" evidence="5">
    <location>
        <begin position="57"/>
        <end position="90"/>
    </location>
</feature>
<reference evidence="6" key="2">
    <citation type="submission" date="2025-09" db="UniProtKB">
        <authorList>
            <consortium name="Ensembl"/>
        </authorList>
    </citation>
    <scope>IDENTIFICATION</scope>
</reference>
<comment type="subcellular location">
    <subcellularLocation>
        <location evidence="1">Membrane</location>
    </subcellularLocation>
</comment>
<accession>A0A8D2JA03</accession>
<evidence type="ECO:0000313" key="7">
    <source>
        <dbReference type="Proteomes" id="UP000694545"/>
    </source>
</evidence>
<sequence length="94" mass="9909">PAAHNPPSLSYSRPSPPPPPQHGLDSPSGTQQPGYSPNAPQVCPAHSLPSGCQHGTVYVVEDRKKRDSTLAACLHGCCTALCCCWLWDLMTGGD</sequence>
<organism evidence="6 7">
    <name type="scientific">Varanus komodoensis</name>
    <name type="common">Komodo dragon</name>
    <dbReference type="NCBI Taxonomy" id="61221"/>
    <lineage>
        <taxon>Eukaryota</taxon>
        <taxon>Metazoa</taxon>
        <taxon>Chordata</taxon>
        <taxon>Craniata</taxon>
        <taxon>Vertebrata</taxon>
        <taxon>Euteleostomi</taxon>
        <taxon>Lepidosauria</taxon>
        <taxon>Squamata</taxon>
        <taxon>Bifurcata</taxon>
        <taxon>Unidentata</taxon>
        <taxon>Episquamata</taxon>
        <taxon>Toxicofera</taxon>
        <taxon>Anguimorpha</taxon>
        <taxon>Paleoanguimorpha</taxon>
        <taxon>Varanoidea</taxon>
        <taxon>Varanidae</taxon>
        <taxon>Varanus</taxon>
    </lineage>
</organism>
<evidence type="ECO:0000313" key="6">
    <source>
        <dbReference type="Ensembl" id="ENSVKKP00000009830.1"/>
    </source>
</evidence>
<keyword evidence="3" id="KW-0472">Membrane</keyword>
<proteinExistence type="inferred from homology"/>
<reference evidence="6" key="1">
    <citation type="submission" date="2025-08" db="UniProtKB">
        <authorList>
            <consortium name="Ensembl"/>
        </authorList>
    </citation>
    <scope>IDENTIFICATION</scope>
</reference>
<dbReference type="AlphaFoldDB" id="A0A8D2JA03"/>
<keyword evidence="7" id="KW-1185">Reference proteome</keyword>
<dbReference type="Proteomes" id="UP000694545">
    <property type="component" value="Unplaced"/>
</dbReference>
<evidence type="ECO:0000256" key="4">
    <source>
        <dbReference type="SAM" id="MobiDB-lite"/>
    </source>
</evidence>
<dbReference type="GO" id="GO:0016020">
    <property type="term" value="C:membrane"/>
    <property type="evidence" value="ECO:0007669"/>
    <property type="project" value="UniProtKB-SubCell"/>
</dbReference>
<dbReference type="Pfam" id="PF12734">
    <property type="entry name" value="CYSTM"/>
    <property type="match status" value="1"/>
</dbReference>
<feature type="compositionally biased region" description="Low complexity" evidence="4">
    <location>
        <begin position="1"/>
        <end position="13"/>
    </location>
</feature>